<feature type="domain" description="GHMP kinase N-terminal" evidence="11">
    <location>
        <begin position="68"/>
        <end position="143"/>
    </location>
</feature>
<dbReference type="Gene3D" id="3.30.70.890">
    <property type="entry name" value="GHMP kinase, C-terminal domain"/>
    <property type="match status" value="1"/>
</dbReference>
<gene>
    <name evidence="10" type="primary">ispE</name>
    <name evidence="13" type="ORF">HY3_08520</name>
</gene>
<dbReference type="GO" id="GO:0005524">
    <property type="term" value="F:ATP binding"/>
    <property type="evidence" value="ECO:0007669"/>
    <property type="project" value="UniProtKB-UniRule"/>
</dbReference>
<feature type="domain" description="GHMP kinase C-terminal" evidence="12">
    <location>
        <begin position="214"/>
        <end position="273"/>
    </location>
</feature>
<protein>
    <recommendedName>
        <fullName evidence="3 10">4-diphosphocytidyl-2-C-methyl-D-erythritol kinase</fullName>
        <shortName evidence="10">CMK</shortName>
        <ecNumber evidence="2 10">2.7.1.148</ecNumber>
    </recommendedName>
    <alternativeName>
        <fullName evidence="9 10">4-(cytidine-5'-diphospho)-2-C-methyl-D-erythritol kinase</fullName>
    </alternativeName>
</protein>
<dbReference type="PIRSF" id="PIRSF010376">
    <property type="entry name" value="IspE"/>
    <property type="match status" value="1"/>
</dbReference>
<dbReference type="InterPro" id="IPR006204">
    <property type="entry name" value="GHMP_kinase_N_dom"/>
</dbReference>
<reference evidence="13 14" key="1">
    <citation type="submission" date="2013-04" db="EMBL/GenBank/DDBJ databases">
        <title>Hyphomonas sp. T24B3 Genome Sequencing.</title>
        <authorList>
            <person name="Lai Q."/>
            <person name="Shao Z."/>
        </authorList>
    </citation>
    <scope>NUCLEOTIDE SEQUENCE [LARGE SCALE GENOMIC DNA]</scope>
    <source>
        <strain evidence="13 14">T24B3</strain>
    </source>
</reference>
<sequence>MLTSRAPAKVNLYLHVGPIKPNGRHPLDSLVVFAGPEAADLVTAEAAEDLTLSVSGPRGEELEADASNLVLWAAETLNAAAGTQHGARLHLEKHLPVAAGIGGGSADAGAALRLLTELWEADAALAQEIAPRLGGDVPVALIGCTALMQGEGERVSPVSGLPKLPAILVNPGLDCPTGPIFRAYDEAGGGDGFREVSALPEFVDAPALIDWLRDQRNDLQAPAISNVPAIATVLETLSGLEGARLVRMSGSGATCFALFETQGAATAAEVVMCQARPDWWVRATILGDAR</sequence>
<name>A0A062U527_9PROT</name>
<dbReference type="HAMAP" id="MF_00061">
    <property type="entry name" value="IspE"/>
    <property type="match status" value="1"/>
</dbReference>
<dbReference type="OrthoDB" id="9809438at2"/>
<dbReference type="NCBIfam" id="TIGR00154">
    <property type="entry name" value="ispE"/>
    <property type="match status" value="1"/>
</dbReference>
<feature type="active site" evidence="10">
    <location>
        <position position="136"/>
    </location>
</feature>
<feature type="active site" evidence="10">
    <location>
        <position position="9"/>
    </location>
</feature>
<dbReference type="SUPFAM" id="SSF55060">
    <property type="entry name" value="GHMP Kinase, C-terminal domain"/>
    <property type="match status" value="1"/>
</dbReference>
<keyword evidence="14" id="KW-1185">Reference proteome</keyword>
<dbReference type="InterPro" id="IPR013750">
    <property type="entry name" value="GHMP_kinase_C_dom"/>
</dbReference>
<feature type="binding site" evidence="10">
    <location>
        <begin position="96"/>
        <end position="106"/>
    </location>
    <ligand>
        <name>ATP</name>
        <dbReference type="ChEBI" id="CHEBI:30616"/>
    </ligand>
</feature>
<evidence type="ECO:0000256" key="4">
    <source>
        <dbReference type="ARBA" id="ARBA00022679"/>
    </source>
</evidence>
<evidence type="ECO:0000259" key="11">
    <source>
        <dbReference type="Pfam" id="PF00288"/>
    </source>
</evidence>
<comment type="function">
    <text evidence="10">Catalyzes the phosphorylation of the position 2 hydroxy group of 4-diphosphocytidyl-2C-methyl-D-erythritol.</text>
</comment>
<evidence type="ECO:0000256" key="2">
    <source>
        <dbReference type="ARBA" id="ARBA00012052"/>
    </source>
</evidence>
<evidence type="ECO:0000256" key="8">
    <source>
        <dbReference type="ARBA" id="ARBA00023229"/>
    </source>
</evidence>
<evidence type="ECO:0000259" key="12">
    <source>
        <dbReference type="Pfam" id="PF08544"/>
    </source>
</evidence>
<dbReference type="GO" id="GO:0016114">
    <property type="term" value="P:terpenoid biosynthetic process"/>
    <property type="evidence" value="ECO:0007669"/>
    <property type="project" value="UniProtKB-UniRule"/>
</dbReference>
<dbReference type="Pfam" id="PF00288">
    <property type="entry name" value="GHMP_kinases_N"/>
    <property type="match status" value="1"/>
</dbReference>
<dbReference type="UniPathway" id="UPA00056">
    <property type="reaction ID" value="UER00094"/>
</dbReference>
<evidence type="ECO:0000313" key="14">
    <source>
        <dbReference type="Proteomes" id="UP000249123"/>
    </source>
</evidence>
<evidence type="ECO:0000256" key="3">
    <source>
        <dbReference type="ARBA" id="ARBA00017473"/>
    </source>
</evidence>
<comment type="caution">
    <text evidence="13">The sequence shown here is derived from an EMBL/GenBank/DDBJ whole genome shotgun (WGS) entry which is preliminary data.</text>
</comment>
<accession>A0A062U527</accession>
<comment type="similarity">
    <text evidence="1 10">Belongs to the GHMP kinase family. IspE subfamily.</text>
</comment>
<keyword evidence="7 10" id="KW-0067">ATP-binding</keyword>
<dbReference type="InterPro" id="IPR004424">
    <property type="entry name" value="IspE"/>
</dbReference>
<evidence type="ECO:0000256" key="10">
    <source>
        <dbReference type="HAMAP-Rule" id="MF_00061"/>
    </source>
</evidence>
<dbReference type="EC" id="2.7.1.148" evidence="2 10"/>
<comment type="catalytic activity">
    <reaction evidence="10">
        <text>4-CDP-2-C-methyl-D-erythritol + ATP = 4-CDP-2-C-methyl-D-erythritol 2-phosphate + ADP + H(+)</text>
        <dbReference type="Rhea" id="RHEA:18437"/>
        <dbReference type="ChEBI" id="CHEBI:15378"/>
        <dbReference type="ChEBI" id="CHEBI:30616"/>
        <dbReference type="ChEBI" id="CHEBI:57823"/>
        <dbReference type="ChEBI" id="CHEBI:57919"/>
        <dbReference type="ChEBI" id="CHEBI:456216"/>
        <dbReference type="EC" id="2.7.1.148"/>
    </reaction>
</comment>
<dbReference type="Proteomes" id="UP000249123">
    <property type="component" value="Unassembled WGS sequence"/>
</dbReference>
<dbReference type="GO" id="GO:0019288">
    <property type="term" value="P:isopentenyl diphosphate biosynthetic process, methylerythritol 4-phosphate pathway"/>
    <property type="evidence" value="ECO:0007669"/>
    <property type="project" value="UniProtKB-UniRule"/>
</dbReference>
<dbReference type="Pfam" id="PF08544">
    <property type="entry name" value="GHMP_kinases_C"/>
    <property type="match status" value="1"/>
</dbReference>
<dbReference type="NCBIfam" id="NF011202">
    <property type="entry name" value="PRK14608.1"/>
    <property type="match status" value="1"/>
</dbReference>
<evidence type="ECO:0000256" key="7">
    <source>
        <dbReference type="ARBA" id="ARBA00022840"/>
    </source>
</evidence>
<organism evidence="13 14">
    <name type="scientific">Hyphomonas pacifica</name>
    <dbReference type="NCBI Taxonomy" id="1280941"/>
    <lineage>
        <taxon>Bacteria</taxon>
        <taxon>Pseudomonadati</taxon>
        <taxon>Pseudomonadota</taxon>
        <taxon>Alphaproteobacteria</taxon>
        <taxon>Hyphomonadales</taxon>
        <taxon>Hyphomonadaceae</taxon>
        <taxon>Hyphomonas</taxon>
    </lineage>
</organism>
<dbReference type="SUPFAM" id="SSF54211">
    <property type="entry name" value="Ribosomal protein S5 domain 2-like"/>
    <property type="match status" value="1"/>
</dbReference>
<keyword evidence="8 10" id="KW-0414">Isoprene biosynthesis</keyword>
<proteinExistence type="inferred from homology"/>
<dbReference type="eggNOG" id="COG1947">
    <property type="taxonomic scope" value="Bacteria"/>
</dbReference>
<dbReference type="RefSeq" id="WP_034823908.1">
    <property type="nucleotide sequence ID" value="NZ_AWFA01000002.1"/>
</dbReference>
<dbReference type="InterPro" id="IPR020568">
    <property type="entry name" value="Ribosomal_Su5_D2-typ_SF"/>
</dbReference>
<dbReference type="STRING" id="1280941.HY2_06990"/>
<dbReference type="EMBL" id="AWFB01000005">
    <property type="protein sequence ID" value="RAN35332.1"/>
    <property type="molecule type" value="Genomic_DNA"/>
</dbReference>
<dbReference type="InterPro" id="IPR014721">
    <property type="entry name" value="Ribsml_uS5_D2-typ_fold_subgr"/>
</dbReference>
<accession>A0A328K078</accession>
<keyword evidence="4 10" id="KW-0808">Transferase</keyword>
<evidence type="ECO:0000256" key="5">
    <source>
        <dbReference type="ARBA" id="ARBA00022741"/>
    </source>
</evidence>
<evidence type="ECO:0000256" key="6">
    <source>
        <dbReference type="ARBA" id="ARBA00022777"/>
    </source>
</evidence>
<dbReference type="InterPro" id="IPR036554">
    <property type="entry name" value="GHMP_kinase_C_sf"/>
</dbReference>
<dbReference type="PANTHER" id="PTHR43527">
    <property type="entry name" value="4-DIPHOSPHOCYTIDYL-2-C-METHYL-D-ERYTHRITOL KINASE, CHLOROPLASTIC"/>
    <property type="match status" value="1"/>
</dbReference>
<dbReference type="PANTHER" id="PTHR43527:SF2">
    <property type="entry name" value="4-DIPHOSPHOCYTIDYL-2-C-METHYL-D-ERYTHRITOL KINASE, CHLOROPLASTIC"/>
    <property type="match status" value="1"/>
</dbReference>
<comment type="pathway">
    <text evidence="10">Isoprenoid biosynthesis; isopentenyl diphosphate biosynthesis via DXP pathway; isopentenyl diphosphate from 1-deoxy-D-xylulose 5-phosphate: step 3/6.</text>
</comment>
<dbReference type="Gene3D" id="3.30.230.10">
    <property type="match status" value="1"/>
</dbReference>
<evidence type="ECO:0000313" key="13">
    <source>
        <dbReference type="EMBL" id="RAN35332.1"/>
    </source>
</evidence>
<dbReference type="GO" id="GO:0050515">
    <property type="term" value="F:4-(cytidine 5'-diphospho)-2-C-methyl-D-erythritol kinase activity"/>
    <property type="evidence" value="ECO:0007669"/>
    <property type="project" value="UniProtKB-UniRule"/>
</dbReference>
<evidence type="ECO:0000256" key="1">
    <source>
        <dbReference type="ARBA" id="ARBA00009684"/>
    </source>
</evidence>
<dbReference type="AlphaFoldDB" id="A0A062U527"/>
<keyword evidence="6 10" id="KW-0418">Kinase</keyword>
<keyword evidence="5 10" id="KW-0547">Nucleotide-binding</keyword>
<evidence type="ECO:0000256" key="9">
    <source>
        <dbReference type="ARBA" id="ARBA00032554"/>
    </source>
</evidence>